<comment type="caution">
    <text evidence="2">The sequence shown here is derived from an EMBL/GenBank/DDBJ whole genome shotgun (WGS) entry which is preliminary data.</text>
</comment>
<organism evidence="2 3">
    <name type="scientific">Pseudonocardia xinjiangensis</name>
    <dbReference type="NCBI Taxonomy" id="75289"/>
    <lineage>
        <taxon>Bacteria</taxon>
        <taxon>Bacillati</taxon>
        <taxon>Actinomycetota</taxon>
        <taxon>Actinomycetes</taxon>
        <taxon>Pseudonocardiales</taxon>
        <taxon>Pseudonocardiaceae</taxon>
        <taxon>Pseudonocardia</taxon>
    </lineage>
</organism>
<evidence type="ECO:0000313" key="2">
    <source>
        <dbReference type="EMBL" id="NMH79946.1"/>
    </source>
</evidence>
<name>A0ABX1RL66_9PSEU</name>
<evidence type="ECO:0000256" key="1">
    <source>
        <dbReference type="SAM" id="MobiDB-lite"/>
    </source>
</evidence>
<evidence type="ECO:0000313" key="3">
    <source>
        <dbReference type="Proteomes" id="UP001296706"/>
    </source>
</evidence>
<sequence length="231" mass="24321">MACSDDGQVTRLPVHSSGHPSEVPVVALPARPDRTAIDPVLAQHEPRRVVVAGTDADLAAVLVRLLRTDRLAVEVAYLPSGPSAAATAWGLPSGAEAERLALTGTASSVPLVRDDGGGVLVGRAEIRDIDGECYCDNVLVLRGTARRLVVVAGPDGIAVRAGWTGRTPDGRVRAVAPRAPRGRGSALGRAVQVGCRPATVVSDGVAHPREVPRWTWYRHIENWLLVRPSTG</sequence>
<keyword evidence="3" id="KW-1185">Reference proteome</keyword>
<protein>
    <recommendedName>
        <fullName evidence="4">Peptidase M50</fullName>
    </recommendedName>
</protein>
<gene>
    <name evidence="2" type="ORF">HF577_22990</name>
</gene>
<dbReference type="Proteomes" id="UP001296706">
    <property type="component" value="Unassembled WGS sequence"/>
</dbReference>
<proteinExistence type="predicted"/>
<accession>A0ABX1RL66</accession>
<feature type="region of interest" description="Disordered" evidence="1">
    <location>
        <begin position="1"/>
        <end position="24"/>
    </location>
</feature>
<reference evidence="2 3" key="1">
    <citation type="submission" date="2020-04" db="EMBL/GenBank/DDBJ databases">
        <authorList>
            <person name="Klaysubun C."/>
            <person name="Duangmal K."/>
            <person name="Lipun K."/>
        </authorList>
    </citation>
    <scope>NUCLEOTIDE SEQUENCE [LARGE SCALE GENOMIC DNA]</scope>
    <source>
        <strain evidence="2 3">JCM 11839</strain>
    </source>
</reference>
<dbReference type="EMBL" id="JAAXKY010000083">
    <property type="protein sequence ID" value="NMH79946.1"/>
    <property type="molecule type" value="Genomic_DNA"/>
</dbReference>
<evidence type="ECO:0008006" key="4">
    <source>
        <dbReference type="Google" id="ProtNLM"/>
    </source>
</evidence>